<dbReference type="Pfam" id="PF00010">
    <property type="entry name" value="HLH"/>
    <property type="match status" value="1"/>
</dbReference>
<comment type="similarity">
    <text evidence="1">Belongs to the bHLH protein family.</text>
</comment>
<feature type="domain" description="BHLH" evidence="7">
    <location>
        <begin position="268"/>
        <end position="317"/>
    </location>
</feature>
<keyword evidence="3" id="KW-0804">Transcription</keyword>
<accession>A0A6P5ENZ3</accession>
<dbReference type="Proteomes" id="UP000515123">
    <property type="component" value="Linkage group 3"/>
</dbReference>
<dbReference type="FunFam" id="4.10.280.10:FF:000109">
    <property type="entry name" value="Transcription factor bHLH91-like"/>
    <property type="match status" value="1"/>
</dbReference>
<evidence type="ECO:0000256" key="1">
    <source>
        <dbReference type="ARBA" id="ARBA00005510"/>
    </source>
</evidence>
<evidence type="ECO:0000256" key="5">
    <source>
        <dbReference type="SAM" id="Coils"/>
    </source>
</evidence>
<dbReference type="InterPro" id="IPR011598">
    <property type="entry name" value="bHLH_dom"/>
</dbReference>
<dbReference type="PROSITE" id="PS50888">
    <property type="entry name" value="BHLH"/>
    <property type="match status" value="1"/>
</dbReference>
<dbReference type="AlphaFoldDB" id="A0A6P5ENZ3"/>
<feature type="region of interest" description="Disordered" evidence="6">
    <location>
        <begin position="1"/>
        <end position="35"/>
    </location>
</feature>
<dbReference type="GeneID" id="109708056"/>
<evidence type="ECO:0000256" key="4">
    <source>
        <dbReference type="ARBA" id="ARBA00023242"/>
    </source>
</evidence>
<proteinExistence type="inferred from homology"/>
<dbReference type="PANTHER" id="PTHR46834:SF1">
    <property type="entry name" value="TRANSCRIPTION FACTOR BHLH10"/>
    <property type="match status" value="1"/>
</dbReference>
<keyword evidence="2" id="KW-0805">Transcription regulation</keyword>
<evidence type="ECO:0000256" key="2">
    <source>
        <dbReference type="ARBA" id="ARBA00023015"/>
    </source>
</evidence>
<dbReference type="InterPro" id="IPR045895">
    <property type="entry name" value="bHLH91-like"/>
</dbReference>
<evidence type="ECO:0000259" key="7">
    <source>
        <dbReference type="PROSITE" id="PS50888"/>
    </source>
</evidence>
<dbReference type="GO" id="GO:0048658">
    <property type="term" value="P:anther wall tapetum development"/>
    <property type="evidence" value="ECO:0007669"/>
    <property type="project" value="InterPro"/>
</dbReference>
<reference evidence="9" key="2">
    <citation type="submission" date="2025-08" db="UniProtKB">
        <authorList>
            <consortium name="RefSeq"/>
        </authorList>
    </citation>
    <scope>IDENTIFICATION</scope>
    <source>
        <tissue evidence="9">Leaf</tissue>
    </source>
</reference>
<dbReference type="SUPFAM" id="SSF47459">
    <property type="entry name" value="HLH, helix-loop-helix DNA-binding domain"/>
    <property type="match status" value="1"/>
</dbReference>
<evidence type="ECO:0000256" key="6">
    <source>
        <dbReference type="SAM" id="MobiDB-lite"/>
    </source>
</evidence>
<organism evidence="8 9">
    <name type="scientific">Ananas comosus</name>
    <name type="common">Pineapple</name>
    <name type="synonym">Ananas ananas</name>
    <dbReference type="NCBI Taxonomy" id="4615"/>
    <lineage>
        <taxon>Eukaryota</taxon>
        <taxon>Viridiplantae</taxon>
        <taxon>Streptophyta</taxon>
        <taxon>Embryophyta</taxon>
        <taxon>Tracheophyta</taxon>
        <taxon>Spermatophyta</taxon>
        <taxon>Magnoliopsida</taxon>
        <taxon>Liliopsida</taxon>
        <taxon>Poales</taxon>
        <taxon>Bromeliaceae</taxon>
        <taxon>Bromelioideae</taxon>
        <taxon>Ananas</taxon>
    </lineage>
</organism>
<dbReference type="Gene3D" id="4.10.280.10">
    <property type="entry name" value="Helix-loop-helix DNA-binding domain"/>
    <property type="match status" value="1"/>
</dbReference>
<dbReference type="OrthoDB" id="1932168at2759"/>
<feature type="coiled-coil region" evidence="5">
    <location>
        <begin position="274"/>
        <end position="334"/>
    </location>
</feature>
<gene>
    <name evidence="9" type="primary">LOC109708056</name>
</gene>
<dbReference type="InterPro" id="IPR036638">
    <property type="entry name" value="HLH_DNA-bd_sf"/>
</dbReference>
<dbReference type="GO" id="GO:0006355">
    <property type="term" value="P:regulation of DNA-templated transcription"/>
    <property type="evidence" value="ECO:0007669"/>
    <property type="project" value="InterPro"/>
</dbReference>
<dbReference type="RefSeq" id="XP_020085229.1">
    <property type="nucleotide sequence ID" value="XM_020229640.1"/>
</dbReference>
<keyword evidence="4" id="KW-0539">Nucleus</keyword>
<protein>
    <submittedName>
        <fullName evidence="9">Transcription factor EAT1-like</fullName>
    </submittedName>
</protein>
<feature type="compositionally biased region" description="Polar residues" evidence="6">
    <location>
        <begin position="17"/>
        <end position="28"/>
    </location>
</feature>
<name>A0A6P5ENZ3_ANACO</name>
<sequence length="474" mass="52679">MFDENGYTDPSHDPNLVPNSSFHSSSQEPLPDNGLGGVKECTKVPFFPIEEFSSQNHYPSLEGTSIAAGLDHLENQLGFDIEQELHSHIIHGTPSMESATWEPAMQDIQDPAIYLQQNYENQLPIPVEQNIQSSDGLLYPNSYAVTTDLLSFMKLPRCTTNPDYPPMSGFPFEAYNELSGATIQDGGASMLYDPALHSVVCPTTRSHLLKDLLHSLPQNYGMLYGDEGDAVIGVGEGIGGNIFQPIDGRKISSAILDCRREIGGLAKVDGKQNFAAEKQRREQLNEKYAALKSLVPNPTKSDRASIVGDAIEYINELNRTIKELKILVEQKRHGNERRKMLKMVNDVNSGDMESSSMSPFRGDQDNPLNGALRSSWIQRRSKDCFVDVRIIDDEVNIKITRKNKANCLLYVAKVLDELQLELIHSTGATIGDHNIFMFNTKIFEGSSVYAGAVAKKIIEAMEKQYPTITFPTSF</sequence>
<dbReference type="CDD" id="cd18918">
    <property type="entry name" value="bHLH_AtMYC1_like"/>
    <property type="match status" value="1"/>
</dbReference>
<dbReference type="PANTHER" id="PTHR46834">
    <property type="entry name" value="TRANSCRIPTION FACTOR BHLH91"/>
    <property type="match status" value="1"/>
</dbReference>
<reference evidence="8" key="1">
    <citation type="journal article" date="2015" name="Nat. Genet.">
        <title>The pineapple genome and the evolution of CAM photosynthesis.</title>
        <authorList>
            <person name="Ming R."/>
            <person name="VanBuren R."/>
            <person name="Wai C.M."/>
            <person name="Tang H."/>
            <person name="Schatz M.C."/>
            <person name="Bowers J.E."/>
            <person name="Lyons E."/>
            <person name="Wang M.L."/>
            <person name="Chen J."/>
            <person name="Biggers E."/>
            <person name="Zhang J."/>
            <person name="Huang L."/>
            <person name="Zhang L."/>
            <person name="Miao W."/>
            <person name="Zhang J."/>
            <person name="Ye Z."/>
            <person name="Miao C."/>
            <person name="Lin Z."/>
            <person name="Wang H."/>
            <person name="Zhou H."/>
            <person name="Yim W.C."/>
            <person name="Priest H.D."/>
            <person name="Zheng C."/>
            <person name="Woodhouse M."/>
            <person name="Edger P.P."/>
            <person name="Guyot R."/>
            <person name="Guo H.B."/>
            <person name="Guo H."/>
            <person name="Zheng G."/>
            <person name="Singh R."/>
            <person name="Sharma A."/>
            <person name="Min X."/>
            <person name="Zheng Y."/>
            <person name="Lee H."/>
            <person name="Gurtowski J."/>
            <person name="Sedlazeck F.J."/>
            <person name="Harkess A."/>
            <person name="McKain M.R."/>
            <person name="Liao Z."/>
            <person name="Fang J."/>
            <person name="Liu J."/>
            <person name="Zhang X."/>
            <person name="Zhang Q."/>
            <person name="Hu W."/>
            <person name="Qin Y."/>
            <person name="Wang K."/>
            <person name="Chen L.Y."/>
            <person name="Shirley N."/>
            <person name="Lin Y.R."/>
            <person name="Liu L.Y."/>
            <person name="Hernandez A.G."/>
            <person name="Wright C.L."/>
            <person name="Bulone V."/>
            <person name="Tuskan G.A."/>
            <person name="Heath K."/>
            <person name="Zee F."/>
            <person name="Moore P.H."/>
            <person name="Sunkar R."/>
            <person name="Leebens-Mack J.H."/>
            <person name="Mockler T."/>
            <person name="Bennetzen J.L."/>
            <person name="Freeling M."/>
            <person name="Sankoff D."/>
            <person name="Paterson A.H."/>
            <person name="Zhu X."/>
            <person name="Yang X."/>
            <person name="Smith J.A."/>
            <person name="Cushman J.C."/>
            <person name="Paull R.E."/>
            <person name="Yu Q."/>
        </authorList>
    </citation>
    <scope>NUCLEOTIDE SEQUENCE [LARGE SCALE GENOMIC DNA]</scope>
    <source>
        <strain evidence="8">cv. F153</strain>
    </source>
</reference>
<keyword evidence="8" id="KW-1185">Reference proteome</keyword>
<evidence type="ECO:0000313" key="8">
    <source>
        <dbReference type="Proteomes" id="UP000515123"/>
    </source>
</evidence>
<keyword evidence="5" id="KW-0175">Coiled coil</keyword>
<evidence type="ECO:0000313" key="9">
    <source>
        <dbReference type="RefSeq" id="XP_020085229.1"/>
    </source>
</evidence>
<dbReference type="GO" id="GO:0046983">
    <property type="term" value="F:protein dimerization activity"/>
    <property type="evidence" value="ECO:0007669"/>
    <property type="project" value="InterPro"/>
</dbReference>
<dbReference type="InterPro" id="IPR045896">
    <property type="entry name" value="MYC1-like_bHLH"/>
</dbReference>
<dbReference type="SMART" id="SM00353">
    <property type="entry name" value="HLH"/>
    <property type="match status" value="1"/>
</dbReference>
<evidence type="ECO:0000256" key="3">
    <source>
        <dbReference type="ARBA" id="ARBA00023163"/>
    </source>
</evidence>